<proteinExistence type="predicted"/>
<accession>A0ABY3TDR3</accession>
<protein>
    <submittedName>
        <fullName evidence="2">Uncharacterized protein</fullName>
    </submittedName>
</protein>
<name>A0ABY3TDR3_9MICO</name>
<evidence type="ECO:0000313" key="2">
    <source>
        <dbReference type="EMBL" id="UKF25813.1"/>
    </source>
</evidence>
<gene>
    <name evidence="2" type="ORF">KYT88_03685</name>
</gene>
<evidence type="ECO:0000256" key="1">
    <source>
        <dbReference type="SAM" id="MobiDB-lite"/>
    </source>
</evidence>
<dbReference type="RefSeq" id="WP_156032189.1">
    <property type="nucleotide sequence ID" value="NZ_CP083439.1"/>
</dbReference>
<feature type="compositionally biased region" description="Basic and acidic residues" evidence="1">
    <location>
        <begin position="1"/>
        <end position="10"/>
    </location>
</feature>
<dbReference type="Proteomes" id="UP001649473">
    <property type="component" value="Chromosome"/>
</dbReference>
<feature type="compositionally biased region" description="Low complexity" evidence="1">
    <location>
        <begin position="24"/>
        <end position="45"/>
    </location>
</feature>
<evidence type="ECO:0000313" key="3">
    <source>
        <dbReference type="Proteomes" id="UP001649473"/>
    </source>
</evidence>
<keyword evidence="3" id="KW-1185">Reference proteome</keyword>
<organism evidence="2 3">
    <name type="scientific">Clavibacter seminis</name>
    <dbReference type="NCBI Taxonomy" id="2860285"/>
    <lineage>
        <taxon>Bacteria</taxon>
        <taxon>Bacillati</taxon>
        <taxon>Actinomycetota</taxon>
        <taxon>Actinomycetes</taxon>
        <taxon>Micrococcales</taxon>
        <taxon>Microbacteriaceae</taxon>
        <taxon>Clavibacter</taxon>
    </lineage>
</organism>
<reference evidence="3" key="1">
    <citation type="submission" date="2024-08" db="EMBL/GenBank/DDBJ databases">
        <title>Description of the novel species Clavibacter lycopersicum isolated from tomato seeds.</title>
        <authorList>
            <person name="Arizala E.D."/>
            <person name="Dobhal S."/>
            <person name="Alvarez A."/>
            <person name="Arif M."/>
        </authorList>
    </citation>
    <scope>NUCLEOTIDE SEQUENCE [LARGE SCALE GENOMIC DNA]</scope>
    <source>
        <strain evidence="3">A6099</strain>
    </source>
</reference>
<sequence>MHRTAREPAPDSHSPGARTTPGMPRTLRATRLPAARATGTSSTGAHPTGTRS</sequence>
<dbReference type="EMBL" id="CP083439">
    <property type="protein sequence ID" value="UKF25813.1"/>
    <property type="molecule type" value="Genomic_DNA"/>
</dbReference>
<feature type="region of interest" description="Disordered" evidence="1">
    <location>
        <begin position="1"/>
        <end position="52"/>
    </location>
</feature>